<dbReference type="InterPro" id="IPR023045">
    <property type="entry name" value="MoaC"/>
</dbReference>
<evidence type="ECO:0000259" key="5">
    <source>
        <dbReference type="Pfam" id="PF01967"/>
    </source>
</evidence>
<feature type="domain" description="Molybdopterin cofactor biosynthesis C (MoaC)" evidence="5">
    <location>
        <begin position="3"/>
        <end position="136"/>
    </location>
</feature>
<proteinExistence type="predicted"/>
<dbReference type="Proteomes" id="UP000217343">
    <property type="component" value="Chromosome"/>
</dbReference>
<name>A0A250JRA7_9BACT</name>
<comment type="pathway">
    <text evidence="1">Cofactor biosynthesis; molybdopterin biosynthesis.</text>
</comment>
<dbReference type="OrthoDB" id="9794429at2"/>
<evidence type="ECO:0000256" key="2">
    <source>
        <dbReference type="ARBA" id="ARBA00023150"/>
    </source>
</evidence>
<dbReference type="KEGG" id="mmas:MYMAC_002012"/>
<gene>
    <name evidence="6" type="ORF">MYMAC_002012</name>
</gene>
<evidence type="ECO:0000256" key="3">
    <source>
        <dbReference type="ARBA" id="ARBA00055087"/>
    </source>
</evidence>
<dbReference type="InterPro" id="IPR036522">
    <property type="entry name" value="MoaC_sf"/>
</dbReference>
<dbReference type="Gene3D" id="3.30.70.640">
    <property type="entry name" value="Molybdopterin cofactor biosynthesis C (MoaC) domain"/>
    <property type="match status" value="1"/>
</dbReference>
<dbReference type="AlphaFoldDB" id="A0A250JRA7"/>
<comment type="function">
    <text evidence="3">Catalyzes the conversion of (8S)-3',8-cyclo-7,8-dihydroguanosine 5'-triphosphate to cyclic pyranopterin monophosphate (cPMP).</text>
</comment>
<dbReference type="NCBIfam" id="NF006870">
    <property type="entry name" value="PRK09364.1"/>
    <property type="match status" value="1"/>
</dbReference>
<protein>
    <submittedName>
        <fullName evidence="6">Molybdenum cofactor biosynthesis protein MoaC</fullName>
    </submittedName>
</protein>
<accession>A0A250JRA7</accession>
<organism evidence="6 7">
    <name type="scientific">Corallococcus macrosporus DSM 14697</name>
    <dbReference type="NCBI Taxonomy" id="1189310"/>
    <lineage>
        <taxon>Bacteria</taxon>
        <taxon>Pseudomonadati</taxon>
        <taxon>Myxococcota</taxon>
        <taxon>Myxococcia</taxon>
        <taxon>Myxococcales</taxon>
        <taxon>Cystobacterineae</taxon>
        <taxon>Myxococcaceae</taxon>
        <taxon>Corallococcus</taxon>
    </lineage>
</organism>
<keyword evidence="2" id="KW-0501">Molybdenum cofactor biosynthesis</keyword>
<dbReference type="InterPro" id="IPR002820">
    <property type="entry name" value="Mopterin_CF_biosynth-C_dom"/>
</dbReference>
<evidence type="ECO:0000313" key="6">
    <source>
        <dbReference type="EMBL" id="ATB46414.1"/>
    </source>
</evidence>
<dbReference type="PANTHER" id="PTHR22960">
    <property type="entry name" value="MOLYBDOPTERIN COFACTOR SYNTHESIS PROTEIN A"/>
    <property type="match status" value="1"/>
</dbReference>
<dbReference type="InterPro" id="IPR050105">
    <property type="entry name" value="MoCo_biosynth_MoaA/MoaC"/>
</dbReference>
<evidence type="ECO:0000313" key="7">
    <source>
        <dbReference type="Proteomes" id="UP000217343"/>
    </source>
</evidence>
<keyword evidence="7" id="KW-1185">Reference proteome</keyword>
<reference evidence="6 7" key="1">
    <citation type="submission" date="2017-06" db="EMBL/GenBank/DDBJ databases">
        <title>Sequencing and comparative analysis of myxobacterial genomes.</title>
        <authorList>
            <person name="Rupp O."/>
            <person name="Goesmann A."/>
            <person name="Sogaard-Andersen L."/>
        </authorList>
    </citation>
    <scope>NUCLEOTIDE SEQUENCE [LARGE SCALE GENOMIC DNA]</scope>
    <source>
        <strain evidence="6 7">DSM 14697</strain>
    </source>
</reference>
<feature type="compositionally biased region" description="Basic residues" evidence="4">
    <location>
        <begin position="154"/>
        <end position="164"/>
    </location>
</feature>
<evidence type="ECO:0000256" key="1">
    <source>
        <dbReference type="ARBA" id="ARBA00005046"/>
    </source>
</evidence>
<dbReference type="SUPFAM" id="SSF55040">
    <property type="entry name" value="Molybdenum cofactor biosynthesis protein C, MoaC"/>
    <property type="match status" value="1"/>
</dbReference>
<sequence>MKMVDVGEKPKTGRVAVATALLRMLPATRERILAGKVEKGDVLAAARLAGIMAAKRTPDFVPLCHPIALAGVEVTLAPEDAGLRVRAQVKTVDRTGVEMEALTAACAAALTVYDMCKSVDRGMVLDAVQLEHKSGGRSGTWQREEAAPAPQPAPRRRTRAKKAR</sequence>
<dbReference type="Pfam" id="PF01967">
    <property type="entry name" value="MoaC"/>
    <property type="match status" value="1"/>
</dbReference>
<dbReference type="NCBIfam" id="TIGR00581">
    <property type="entry name" value="moaC"/>
    <property type="match status" value="1"/>
</dbReference>
<dbReference type="GO" id="GO:0006777">
    <property type="term" value="P:Mo-molybdopterin cofactor biosynthetic process"/>
    <property type="evidence" value="ECO:0007669"/>
    <property type="project" value="UniProtKB-KW"/>
</dbReference>
<evidence type="ECO:0000256" key="4">
    <source>
        <dbReference type="SAM" id="MobiDB-lite"/>
    </source>
</evidence>
<dbReference type="EMBL" id="CP022203">
    <property type="protein sequence ID" value="ATB46414.1"/>
    <property type="molecule type" value="Genomic_DNA"/>
</dbReference>
<dbReference type="RefSeq" id="WP_095957947.1">
    <property type="nucleotide sequence ID" value="NZ_CP022203.1"/>
</dbReference>
<dbReference type="UniPathway" id="UPA00344"/>
<feature type="region of interest" description="Disordered" evidence="4">
    <location>
        <begin position="134"/>
        <end position="164"/>
    </location>
</feature>